<evidence type="ECO:0000313" key="2">
    <source>
        <dbReference type="Proteomes" id="UP000584824"/>
    </source>
</evidence>
<evidence type="ECO:0000313" key="1">
    <source>
        <dbReference type="EMBL" id="MBB4103680.1"/>
    </source>
</evidence>
<organism evidence="1 2">
    <name type="scientific">Allorhizobium borbori</name>
    <dbReference type="NCBI Taxonomy" id="485907"/>
    <lineage>
        <taxon>Bacteria</taxon>
        <taxon>Pseudomonadati</taxon>
        <taxon>Pseudomonadota</taxon>
        <taxon>Alphaproteobacteria</taxon>
        <taxon>Hyphomicrobiales</taxon>
        <taxon>Rhizobiaceae</taxon>
        <taxon>Rhizobium/Agrobacterium group</taxon>
        <taxon>Allorhizobium</taxon>
    </lineage>
</organism>
<reference evidence="1 2" key="1">
    <citation type="submission" date="2020-08" db="EMBL/GenBank/DDBJ databases">
        <title>Genomic Encyclopedia of Type Strains, Phase IV (KMG-IV): sequencing the most valuable type-strain genomes for metagenomic binning, comparative biology and taxonomic classification.</title>
        <authorList>
            <person name="Goeker M."/>
        </authorList>
    </citation>
    <scope>NUCLEOTIDE SEQUENCE [LARGE SCALE GENOMIC DNA]</scope>
    <source>
        <strain evidence="1 2">DSM 26385</strain>
    </source>
</reference>
<accession>A0A7W6K1X0</accession>
<protein>
    <submittedName>
        <fullName evidence="1">Uncharacterized protein</fullName>
    </submittedName>
</protein>
<keyword evidence="2" id="KW-1185">Reference proteome</keyword>
<dbReference type="Proteomes" id="UP000584824">
    <property type="component" value="Unassembled WGS sequence"/>
</dbReference>
<sequence length="94" mass="9951">MSSDIYPSSLSRNLVRAGAYGYRENAVLGLFLTEVEGAGEEAGLGFASATTFVTYPDFGTMPTVRPTAVNFGRNHLSMQAVSLGQRTAVGPHPL</sequence>
<gene>
    <name evidence="1" type="ORF">GGQ66_002248</name>
</gene>
<dbReference type="RefSeq" id="WP_183792772.1">
    <property type="nucleotide sequence ID" value="NZ_JACIDU010000008.1"/>
</dbReference>
<comment type="caution">
    <text evidence="1">The sequence shown here is derived from an EMBL/GenBank/DDBJ whole genome shotgun (WGS) entry which is preliminary data.</text>
</comment>
<dbReference type="EMBL" id="JACIDU010000008">
    <property type="protein sequence ID" value="MBB4103680.1"/>
    <property type="molecule type" value="Genomic_DNA"/>
</dbReference>
<dbReference type="AlphaFoldDB" id="A0A7W6K1X0"/>
<name>A0A7W6K1X0_9HYPH</name>
<proteinExistence type="predicted"/>